<comment type="caution">
    <text evidence="10">The sequence shown here is derived from an EMBL/GenBank/DDBJ whole genome shotgun (WGS) entry which is preliminary data.</text>
</comment>
<keyword evidence="1" id="KW-0479">Metal-binding</keyword>
<sequence>MSQPNHIDLTQEEDDPNDHYSSQHYSKRARMDRSPSRSDSPNGQGAFHSQSMPLPAHSSPSTSHASNHAIYRPAFAGPSSFFVPRHALTPPTPPHIPSSFAPPASPRPPTHASSSRQVIDLTGSPSPPPSLQPKQSITPTLPSTSNLPPELSPKTPVCIGQLTVTALVLYPVPYLRPQDPSSESEWALVRLQYEHNPHKPGGSETIHIKAPHTRGLNGEPISGDAFGVVEQKVATAIGPMLGKGLIRVDAKVRKGPPNLPILPLQMLVYTPKGNIPVVGNYLRQCGLLLDHPTLPFDPNRLANYHYHNPHDPPLGGHNRAIMASNRIGYGPAGNNNSRWTTPTMTGKSVEVQRSQVDELFKSLKDGDELIETEPAPEVATRLYPHQKKALTFLLERERERPGADGKFSSLWQFRTNSLSHRVSWFHIVTQKEIFEEPIETKGAILADDNSLQMGLGKTITCVSLIAATLASSKAFAAAPLEILAPPPRSCDTVDASHFAGSVWGMPSPDAGMSQKEKAKNSKTLDKLEAEYARASRIKAKSRATLIICPLSTVSNWEDQFREHWKGEVTVFGGSGGTCIPPTPSQSISQLSLSLTSMDVDPEVKPPVRVRSGTPLRVYIYHGNARRPDPAFLADFDAVITTFATLASEFSKQNRCVASAEDDEDEGGSSDGAGGVDVDEQGNQVLRLPKAKKGSLKRKKSAALVGNGSGEAASALQSIHWFRVVLDEAHSIKETGTVGSRASCDLMADRRLCLTGTPVQNKLDDVFALIKFLRLDPFDDKNVWTEFIGSPVKFGQALGVARLQTIMKCITLRRTKETKTQDGKKILALPPRRDELRYLKFDPEEQAIYDQFFNESKAEFTEMSTKNEVMKNYVGILQKILRLRQICDHFELVKGKGPGEIDQSSDPAASYEDIVADISKDGLNAARAAAIFAILRESATTQCVECGGELCMAAEPQGDVDLDAPSSSKRGRKGKGTASRASTRASSPTTPRPILTRCQHLFCLECYRNSICPGWPNVTPDTRRSCSACQTGLTPSDAVEIKPEPSLDATSSKKKPQKREKRQKGAPLQNFHPSTKVKALLGDLVLFSRGNPYSANYDPSSIEVQMIDDQGNQVDDGVVKTVVFSQWTSMLDKIEDALEAAGIRYDRLDGTMKRDDRTRAMDALKHDAGCEVLLVSLKAGGVGLNLTAAQRVYLMDPYCPSGTFELKYPQESGG</sequence>
<keyword evidence="11" id="KW-1185">Reference proteome</keyword>
<evidence type="ECO:0000313" key="10">
    <source>
        <dbReference type="EMBL" id="KAF5384824.1"/>
    </source>
</evidence>
<dbReference type="PROSITE" id="PS00518">
    <property type="entry name" value="ZF_RING_1"/>
    <property type="match status" value="1"/>
</dbReference>
<keyword evidence="4" id="KW-0378">Hydrolase</keyword>
<dbReference type="InterPro" id="IPR050628">
    <property type="entry name" value="SNF2_RAD54_helicase_TF"/>
</dbReference>
<dbReference type="SMART" id="SM00490">
    <property type="entry name" value="HELICc"/>
    <property type="match status" value="1"/>
</dbReference>
<dbReference type="EMBL" id="JAACJP010000004">
    <property type="protein sequence ID" value="KAF5384824.1"/>
    <property type="molecule type" value="Genomic_DNA"/>
</dbReference>
<dbReference type="SMART" id="SM00487">
    <property type="entry name" value="DEXDc"/>
    <property type="match status" value="1"/>
</dbReference>
<dbReference type="SUPFAM" id="SSF52540">
    <property type="entry name" value="P-loop containing nucleoside triphosphate hydrolases"/>
    <property type="match status" value="2"/>
</dbReference>
<evidence type="ECO:0000256" key="7">
    <source>
        <dbReference type="SAM" id="MobiDB-lite"/>
    </source>
</evidence>
<evidence type="ECO:0000256" key="1">
    <source>
        <dbReference type="ARBA" id="ARBA00022723"/>
    </source>
</evidence>
<organism evidence="10 11">
    <name type="scientific">Tricholomella constricta</name>
    <dbReference type="NCBI Taxonomy" id="117010"/>
    <lineage>
        <taxon>Eukaryota</taxon>
        <taxon>Fungi</taxon>
        <taxon>Dikarya</taxon>
        <taxon>Basidiomycota</taxon>
        <taxon>Agaricomycotina</taxon>
        <taxon>Agaricomycetes</taxon>
        <taxon>Agaricomycetidae</taxon>
        <taxon>Agaricales</taxon>
        <taxon>Tricholomatineae</taxon>
        <taxon>Lyophyllaceae</taxon>
        <taxon>Tricholomella</taxon>
    </lineage>
</organism>
<feature type="compositionally biased region" description="Low complexity" evidence="7">
    <location>
        <begin position="53"/>
        <end position="68"/>
    </location>
</feature>
<gene>
    <name evidence="10" type="ORF">D9615_001374</name>
</gene>
<accession>A0A8H5HK53</accession>
<evidence type="ECO:0000256" key="6">
    <source>
        <dbReference type="ARBA" id="ARBA00022840"/>
    </source>
</evidence>
<dbReference type="CDD" id="cd18008">
    <property type="entry name" value="DEXDc_SHPRH-like"/>
    <property type="match status" value="1"/>
</dbReference>
<dbReference type="InterPro" id="IPR000330">
    <property type="entry name" value="SNF2_N"/>
</dbReference>
<dbReference type="GO" id="GO:0005524">
    <property type="term" value="F:ATP binding"/>
    <property type="evidence" value="ECO:0007669"/>
    <property type="project" value="UniProtKB-KW"/>
</dbReference>
<dbReference type="PROSITE" id="PS51192">
    <property type="entry name" value="HELICASE_ATP_BIND_1"/>
    <property type="match status" value="1"/>
</dbReference>
<dbReference type="Gene3D" id="3.40.50.10810">
    <property type="entry name" value="Tandem AAA-ATPase domain"/>
    <property type="match status" value="3"/>
</dbReference>
<evidence type="ECO:0000256" key="4">
    <source>
        <dbReference type="ARBA" id="ARBA00022801"/>
    </source>
</evidence>
<dbReference type="InterPro" id="IPR027417">
    <property type="entry name" value="P-loop_NTPase"/>
</dbReference>
<keyword evidence="6" id="KW-0067">ATP-binding</keyword>
<evidence type="ECO:0000256" key="5">
    <source>
        <dbReference type="ARBA" id="ARBA00022833"/>
    </source>
</evidence>
<dbReference type="PANTHER" id="PTHR45626:SF52">
    <property type="entry name" value="SINGLE-STRANDED DNA-DEPENDENT ATPASE (EUROFUNG)"/>
    <property type="match status" value="1"/>
</dbReference>
<dbReference type="Proteomes" id="UP000565441">
    <property type="component" value="Unassembled WGS sequence"/>
</dbReference>
<dbReference type="CDD" id="cd18793">
    <property type="entry name" value="SF2_C_SNF"/>
    <property type="match status" value="1"/>
</dbReference>
<evidence type="ECO:0000256" key="3">
    <source>
        <dbReference type="ARBA" id="ARBA00022771"/>
    </source>
</evidence>
<dbReference type="InterPro" id="IPR038718">
    <property type="entry name" value="SNF2-like_sf"/>
</dbReference>
<feature type="region of interest" description="Disordered" evidence="7">
    <location>
        <begin position="957"/>
        <end position="990"/>
    </location>
</feature>
<feature type="region of interest" description="Disordered" evidence="7">
    <location>
        <begin position="86"/>
        <end position="152"/>
    </location>
</feature>
<dbReference type="Pfam" id="PF00176">
    <property type="entry name" value="SNF2-rel_dom"/>
    <property type="match status" value="2"/>
</dbReference>
<dbReference type="GO" id="GO:0016787">
    <property type="term" value="F:hydrolase activity"/>
    <property type="evidence" value="ECO:0007669"/>
    <property type="project" value="UniProtKB-KW"/>
</dbReference>
<dbReference type="PROSITE" id="PS51194">
    <property type="entry name" value="HELICASE_CTER"/>
    <property type="match status" value="1"/>
</dbReference>
<dbReference type="OrthoDB" id="448448at2759"/>
<keyword evidence="2" id="KW-0547">Nucleotide-binding</keyword>
<evidence type="ECO:0000259" key="8">
    <source>
        <dbReference type="PROSITE" id="PS51192"/>
    </source>
</evidence>
<keyword evidence="3" id="KW-0863">Zinc-finger</keyword>
<dbReference type="GO" id="GO:0005634">
    <property type="term" value="C:nucleus"/>
    <property type="evidence" value="ECO:0007669"/>
    <property type="project" value="TreeGrafter"/>
</dbReference>
<dbReference type="Gene3D" id="3.40.50.300">
    <property type="entry name" value="P-loop containing nucleotide triphosphate hydrolases"/>
    <property type="match status" value="1"/>
</dbReference>
<dbReference type="InterPro" id="IPR017907">
    <property type="entry name" value="Znf_RING_CS"/>
</dbReference>
<dbReference type="Pfam" id="PF00271">
    <property type="entry name" value="Helicase_C"/>
    <property type="match status" value="1"/>
</dbReference>
<name>A0A8H5HK53_9AGAR</name>
<evidence type="ECO:0000259" key="9">
    <source>
        <dbReference type="PROSITE" id="PS51194"/>
    </source>
</evidence>
<dbReference type="GO" id="GO:0008094">
    <property type="term" value="F:ATP-dependent activity, acting on DNA"/>
    <property type="evidence" value="ECO:0007669"/>
    <property type="project" value="TreeGrafter"/>
</dbReference>
<feature type="domain" description="Helicase ATP-binding" evidence="8">
    <location>
        <begin position="677"/>
        <end position="775"/>
    </location>
</feature>
<dbReference type="InterPro" id="IPR001650">
    <property type="entry name" value="Helicase_C-like"/>
</dbReference>
<evidence type="ECO:0000256" key="2">
    <source>
        <dbReference type="ARBA" id="ARBA00022741"/>
    </source>
</evidence>
<dbReference type="PANTHER" id="PTHR45626">
    <property type="entry name" value="TRANSCRIPTION TERMINATION FACTOR 2-RELATED"/>
    <property type="match status" value="1"/>
</dbReference>
<dbReference type="InterPro" id="IPR014001">
    <property type="entry name" value="Helicase_ATP-bd"/>
</dbReference>
<feature type="compositionally biased region" description="Basic residues" evidence="7">
    <location>
        <begin position="1051"/>
        <end position="1063"/>
    </location>
</feature>
<feature type="region of interest" description="Disordered" evidence="7">
    <location>
        <begin position="656"/>
        <end position="693"/>
    </location>
</feature>
<dbReference type="GO" id="GO:0006281">
    <property type="term" value="P:DNA repair"/>
    <property type="evidence" value="ECO:0007669"/>
    <property type="project" value="TreeGrafter"/>
</dbReference>
<protein>
    <submittedName>
        <fullName evidence="10">Uncharacterized protein</fullName>
    </submittedName>
</protein>
<feature type="region of interest" description="Disordered" evidence="7">
    <location>
        <begin position="1"/>
        <end position="68"/>
    </location>
</feature>
<feature type="region of interest" description="Disordered" evidence="7">
    <location>
        <begin position="1036"/>
        <end position="1069"/>
    </location>
</feature>
<feature type="compositionally biased region" description="Low complexity" evidence="7">
    <location>
        <begin position="138"/>
        <end position="152"/>
    </location>
</feature>
<keyword evidence="5" id="KW-0862">Zinc</keyword>
<reference evidence="10 11" key="1">
    <citation type="journal article" date="2020" name="ISME J.">
        <title>Uncovering the hidden diversity of litter-decomposition mechanisms in mushroom-forming fungi.</title>
        <authorList>
            <person name="Floudas D."/>
            <person name="Bentzer J."/>
            <person name="Ahren D."/>
            <person name="Johansson T."/>
            <person name="Persson P."/>
            <person name="Tunlid A."/>
        </authorList>
    </citation>
    <scope>NUCLEOTIDE SEQUENCE [LARGE SCALE GENOMIC DNA]</scope>
    <source>
        <strain evidence="10 11">CBS 661.87</strain>
    </source>
</reference>
<feature type="domain" description="Helicase C-terminal" evidence="9">
    <location>
        <begin position="1112"/>
        <end position="1213"/>
    </location>
</feature>
<dbReference type="GO" id="GO:0008270">
    <property type="term" value="F:zinc ion binding"/>
    <property type="evidence" value="ECO:0007669"/>
    <property type="project" value="UniProtKB-KW"/>
</dbReference>
<dbReference type="AlphaFoldDB" id="A0A8H5HK53"/>
<dbReference type="InterPro" id="IPR049730">
    <property type="entry name" value="SNF2/RAD54-like_C"/>
</dbReference>
<feature type="compositionally biased region" description="Low complexity" evidence="7">
    <location>
        <begin position="976"/>
        <end position="990"/>
    </location>
</feature>
<evidence type="ECO:0000313" key="11">
    <source>
        <dbReference type="Proteomes" id="UP000565441"/>
    </source>
</evidence>
<proteinExistence type="predicted"/>